<proteinExistence type="predicted"/>
<gene>
    <name evidence="1" type="ordered locus">Tcr_0578</name>
</gene>
<dbReference type="eggNOG" id="ENOG502ZI2P">
    <property type="taxonomic scope" value="Bacteria"/>
</dbReference>
<dbReference type="KEGG" id="tcx:Tcr_0578"/>
<reference evidence="1" key="1">
    <citation type="submission" date="2006-07" db="EMBL/GenBank/DDBJ databases">
        <title>Complete sequence of Thiomicrospira crunogena XCL-2.</title>
        <authorList>
            <consortium name="US DOE Joint Genome Institute"/>
            <person name="Copeland A."/>
            <person name="Lucas S."/>
            <person name="Lapidus A."/>
            <person name="Barry K."/>
            <person name="Detter J.C."/>
            <person name="Glavina del Rio T."/>
            <person name="Hammon N."/>
            <person name="Israni S."/>
            <person name="Dalin E."/>
            <person name="Tice H."/>
            <person name="Pitluck S."/>
            <person name="Chain P."/>
            <person name="Malfatti S."/>
            <person name="Shin M."/>
            <person name="Vergez L."/>
            <person name="Schmutz J."/>
            <person name="Larimer F."/>
            <person name="Land M."/>
            <person name="Hauser L."/>
            <person name="Kyrpides N."/>
            <person name="Lykidis A."/>
            <person name="Scott K.M."/>
            <person name="Sievert S."/>
            <person name="Kerfeld C."/>
            <person name="Freyermuth S."/>
            <person name="Dobrinski K."/>
            <person name="Boller A."/>
            <person name="Fitzpatrick K."/>
            <person name="Thoma P."/>
            <person name="Moore J."/>
            <person name="Richardson P."/>
        </authorList>
    </citation>
    <scope>NUCLEOTIDE SEQUENCE</scope>
    <source>
        <strain evidence="1">XCL-2</strain>
    </source>
</reference>
<dbReference type="AlphaFoldDB" id="Q31I49"/>
<name>Q31I49_HYDCU</name>
<dbReference type="EMBL" id="CP000109">
    <property type="protein sequence ID" value="ABB41174.1"/>
    <property type="molecule type" value="Genomic_DNA"/>
</dbReference>
<evidence type="ECO:0000313" key="1">
    <source>
        <dbReference type="EMBL" id="ABB41174.1"/>
    </source>
</evidence>
<sequence length="248" mass="27685">MNHAVLLTGLPGAGKSRFKQAFAKQAPLVPVMELGLANEPSFQLSSFEAIKVWCLIDVRSKLEDTAAEHVLQRMLAQASGVVLSFVDQADLMAQSYWQAWLADNVGSQTDCPRFRWFSTGLPSDWDWQSFGHDQPVETVIDSLASFSPMAHYERVTFAYDYAQGANPTNLEHLLLGLDASRQNLGMEIWRVQGVVKTTEYVNPVAIEGTVNRWDTFAGELDNELGHLRIEGLNLDKAWLQQIMDASVL</sequence>
<dbReference type="STRING" id="317025.Tcr_0578"/>
<protein>
    <submittedName>
        <fullName evidence="1">Uncharacterized protein</fullName>
    </submittedName>
</protein>
<dbReference type="OrthoDB" id="5615400at2"/>
<dbReference type="HOGENOM" id="CLU_1119749_0_0_6"/>
<accession>Q31I49</accession>
<organism evidence="1">
    <name type="scientific">Hydrogenovibrio crunogenus (strain DSM 25203 / XCL-2)</name>
    <name type="common">Thiomicrospira crunogena</name>
    <dbReference type="NCBI Taxonomy" id="317025"/>
    <lineage>
        <taxon>Bacteria</taxon>
        <taxon>Pseudomonadati</taxon>
        <taxon>Pseudomonadota</taxon>
        <taxon>Gammaproteobacteria</taxon>
        <taxon>Thiotrichales</taxon>
        <taxon>Piscirickettsiaceae</taxon>
        <taxon>Hydrogenovibrio</taxon>
    </lineage>
</organism>